<dbReference type="KEGG" id="ssck:SPSK_02834"/>
<protein>
    <submittedName>
        <fullName evidence="1">Uncharacterized protein</fullName>
    </submittedName>
</protein>
<sequence length="83" mass="9326">MHALLDQCYKMQALDSQLDRQTGFCGTEHIGSRVVLSMLISLQTKDDFHIHIEAMKSEGDSTTFDTLLLRTNSSDMAVDDLSF</sequence>
<proteinExistence type="predicted"/>
<gene>
    <name evidence="1" type="ORF">SPSK_02834</name>
</gene>
<dbReference type="GeneID" id="27664974"/>
<dbReference type="AlphaFoldDB" id="A0A0F2MAV6"/>
<dbReference type="EMBL" id="AXCR01000006">
    <property type="protein sequence ID" value="KJR86777.1"/>
    <property type="molecule type" value="Genomic_DNA"/>
</dbReference>
<evidence type="ECO:0000313" key="2">
    <source>
        <dbReference type="Proteomes" id="UP000033710"/>
    </source>
</evidence>
<dbReference type="RefSeq" id="XP_016589453.1">
    <property type="nucleotide sequence ID" value="XM_016729697.1"/>
</dbReference>
<dbReference type="Proteomes" id="UP000033710">
    <property type="component" value="Unassembled WGS sequence"/>
</dbReference>
<reference evidence="1 2" key="1">
    <citation type="journal article" date="2014" name="BMC Genomics">
        <title>Comparative genomics of the major fungal agents of human and animal Sporotrichosis: Sporothrix schenckii and Sporothrix brasiliensis.</title>
        <authorList>
            <person name="Teixeira M.M."/>
            <person name="de Almeida L.G."/>
            <person name="Kubitschek-Barreira P."/>
            <person name="Alves F.L."/>
            <person name="Kioshima E.S."/>
            <person name="Abadio A.K."/>
            <person name="Fernandes L."/>
            <person name="Derengowski L.S."/>
            <person name="Ferreira K.S."/>
            <person name="Souza R.C."/>
            <person name="Ruiz J.C."/>
            <person name="de Andrade N.C."/>
            <person name="Paes H.C."/>
            <person name="Nicola A.M."/>
            <person name="Albuquerque P."/>
            <person name="Gerber A.L."/>
            <person name="Martins V.P."/>
            <person name="Peconick L.D."/>
            <person name="Neto A.V."/>
            <person name="Chaucanez C.B."/>
            <person name="Silva P.A."/>
            <person name="Cunha O.L."/>
            <person name="de Oliveira F.F."/>
            <person name="dos Santos T.C."/>
            <person name="Barros A.L."/>
            <person name="Soares M.A."/>
            <person name="de Oliveira L.M."/>
            <person name="Marini M.M."/>
            <person name="Villalobos-Duno H."/>
            <person name="Cunha M.M."/>
            <person name="de Hoog S."/>
            <person name="da Silveira J.F."/>
            <person name="Henrissat B."/>
            <person name="Nino-Vega G.A."/>
            <person name="Cisalpino P.S."/>
            <person name="Mora-Montes H.M."/>
            <person name="Almeida S.R."/>
            <person name="Stajich J.E."/>
            <person name="Lopes-Bezerra L.M."/>
            <person name="Vasconcelos A.T."/>
            <person name="Felipe M.S."/>
        </authorList>
    </citation>
    <scope>NUCLEOTIDE SEQUENCE [LARGE SCALE GENOMIC DNA]</scope>
    <source>
        <strain evidence="1 2">1099-18</strain>
    </source>
</reference>
<comment type="caution">
    <text evidence="1">The sequence shown here is derived from an EMBL/GenBank/DDBJ whole genome shotgun (WGS) entry which is preliminary data.</text>
</comment>
<accession>A0A0F2MAV6</accession>
<name>A0A0F2MAV6_SPOSC</name>
<evidence type="ECO:0000313" key="1">
    <source>
        <dbReference type="EMBL" id="KJR86777.1"/>
    </source>
</evidence>
<dbReference type="VEuPathDB" id="FungiDB:SPSK_02834"/>
<organism evidence="1 2">
    <name type="scientific">Sporothrix schenckii 1099-18</name>
    <dbReference type="NCBI Taxonomy" id="1397361"/>
    <lineage>
        <taxon>Eukaryota</taxon>
        <taxon>Fungi</taxon>
        <taxon>Dikarya</taxon>
        <taxon>Ascomycota</taxon>
        <taxon>Pezizomycotina</taxon>
        <taxon>Sordariomycetes</taxon>
        <taxon>Sordariomycetidae</taxon>
        <taxon>Ophiostomatales</taxon>
        <taxon>Ophiostomataceae</taxon>
        <taxon>Sporothrix</taxon>
    </lineage>
</organism>
<reference evidence="1 2" key="2">
    <citation type="journal article" date="2015" name="Eukaryot. Cell">
        <title>Asexual propagation of a virulent clone complex in a human and feline outbreak of sporotrichosis.</title>
        <authorList>
            <person name="Teixeira Mde M."/>
            <person name="Rodrigues A.M."/>
            <person name="Tsui C.K."/>
            <person name="de Almeida L.G."/>
            <person name="Van Diepeningen A.D."/>
            <person name="van den Ende B.G."/>
            <person name="Fernandes G.F."/>
            <person name="Kano R."/>
            <person name="Hamelin R.C."/>
            <person name="Lopes-Bezerra L.M."/>
            <person name="Vasconcelos A.T."/>
            <person name="de Hoog S."/>
            <person name="de Camargo Z.P."/>
            <person name="Felipe M.S."/>
        </authorList>
    </citation>
    <scope>NUCLEOTIDE SEQUENCE [LARGE SCALE GENOMIC DNA]</scope>
    <source>
        <strain evidence="1 2">1099-18</strain>
    </source>
</reference>